<evidence type="ECO:0000256" key="1">
    <source>
        <dbReference type="ARBA" id="ARBA00001946"/>
    </source>
</evidence>
<evidence type="ECO:0000313" key="4">
    <source>
        <dbReference type="EMBL" id="CAH2060745.1"/>
    </source>
</evidence>
<comment type="similarity">
    <text evidence="3">Belongs to the UPP synthase family.</text>
</comment>
<dbReference type="InterPro" id="IPR036424">
    <property type="entry name" value="UPP_synth-like_sf"/>
</dbReference>
<dbReference type="GO" id="GO:0045547">
    <property type="term" value="F:ditrans,polycis-polyprenyl diphosphate synthase [(2E,6E)-farnesyl diphosphate specific] activity"/>
    <property type="evidence" value="ECO:0007669"/>
    <property type="project" value="TreeGrafter"/>
</dbReference>
<dbReference type="SUPFAM" id="SSF64005">
    <property type="entry name" value="Undecaprenyl diphosphate synthase"/>
    <property type="match status" value="1"/>
</dbReference>
<dbReference type="EMBL" id="OU466860">
    <property type="protein sequence ID" value="CAH2060745.1"/>
    <property type="molecule type" value="Genomic_DNA"/>
</dbReference>
<proteinExistence type="inferred from homology"/>
<dbReference type="EC" id="2.5.1.-" evidence="3"/>
<dbReference type="PANTHER" id="PTHR10291">
    <property type="entry name" value="DEHYDRODOLICHYL DIPHOSPHATE SYNTHASE FAMILY MEMBER"/>
    <property type="match status" value="1"/>
</dbReference>
<keyword evidence="2 3" id="KW-0808">Transferase</keyword>
<name>A0AAU9SDC6_THLAR</name>
<dbReference type="GO" id="GO:0016094">
    <property type="term" value="P:polyprenol biosynthetic process"/>
    <property type="evidence" value="ECO:0007669"/>
    <property type="project" value="TreeGrafter"/>
</dbReference>
<protein>
    <recommendedName>
        <fullName evidence="3">Alkyl transferase</fullName>
        <ecNumber evidence="3">2.5.1.-</ecNumber>
    </recommendedName>
</protein>
<accession>A0AAU9SDC6</accession>
<dbReference type="PANTHER" id="PTHR10291:SF20">
    <property type="entry name" value="DEHYDRODOLICHYL DIPHOSPHATE SYNTHASE 5"/>
    <property type="match status" value="1"/>
</dbReference>
<keyword evidence="5" id="KW-1185">Reference proteome</keyword>
<reference evidence="4 5" key="1">
    <citation type="submission" date="2022-03" db="EMBL/GenBank/DDBJ databases">
        <authorList>
            <person name="Nunn A."/>
            <person name="Chopra R."/>
            <person name="Nunn A."/>
            <person name="Contreras Garrido A."/>
        </authorList>
    </citation>
    <scope>NUCLEOTIDE SEQUENCE [LARGE SCALE GENOMIC DNA]</scope>
</reference>
<dbReference type="CDD" id="cd00475">
    <property type="entry name" value="Cis_IPPS"/>
    <property type="match status" value="1"/>
</dbReference>
<dbReference type="GO" id="GO:0009570">
    <property type="term" value="C:chloroplast stroma"/>
    <property type="evidence" value="ECO:0007669"/>
    <property type="project" value="TreeGrafter"/>
</dbReference>
<comment type="cofactor">
    <cofactor evidence="1">
        <name>Mg(2+)</name>
        <dbReference type="ChEBI" id="CHEBI:18420"/>
    </cofactor>
</comment>
<evidence type="ECO:0000313" key="5">
    <source>
        <dbReference type="Proteomes" id="UP000836841"/>
    </source>
</evidence>
<dbReference type="GO" id="GO:0009409">
    <property type="term" value="P:response to cold"/>
    <property type="evidence" value="ECO:0007669"/>
    <property type="project" value="TreeGrafter"/>
</dbReference>
<dbReference type="AlphaFoldDB" id="A0AAU9SDC6"/>
<evidence type="ECO:0000256" key="2">
    <source>
        <dbReference type="ARBA" id="ARBA00022679"/>
    </source>
</evidence>
<dbReference type="NCBIfam" id="TIGR00055">
    <property type="entry name" value="uppS"/>
    <property type="match status" value="1"/>
</dbReference>
<dbReference type="Proteomes" id="UP000836841">
    <property type="component" value="Chromosome 4"/>
</dbReference>
<dbReference type="InterPro" id="IPR001441">
    <property type="entry name" value="UPP_synth-like"/>
</dbReference>
<evidence type="ECO:0000256" key="3">
    <source>
        <dbReference type="RuleBase" id="RU363018"/>
    </source>
</evidence>
<dbReference type="Gene3D" id="3.40.1180.10">
    <property type="entry name" value="Decaprenyl diphosphate synthase-like"/>
    <property type="match status" value="1"/>
</dbReference>
<organism evidence="4 5">
    <name type="scientific">Thlaspi arvense</name>
    <name type="common">Field penny-cress</name>
    <dbReference type="NCBI Taxonomy" id="13288"/>
    <lineage>
        <taxon>Eukaryota</taxon>
        <taxon>Viridiplantae</taxon>
        <taxon>Streptophyta</taxon>
        <taxon>Embryophyta</taxon>
        <taxon>Tracheophyta</taxon>
        <taxon>Spermatophyta</taxon>
        <taxon>Magnoliopsida</taxon>
        <taxon>eudicotyledons</taxon>
        <taxon>Gunneridae</taxon>
        <taxon>Pentapetalae</taxon>
        <taxon>rosids</taxon>
        <taxon>malvids</taxon>
        <taxon>Brassicales</taxon>
        <taxon>Brassicaceae</taxon>
        <taxon>Thlaspideae</taxon>
        <taxon>Thlaspi</taxon>
    </lineage>
</organism>
<dbReference type="GO" id="GO:0009668">
    <property type="term" value="P:plastid membrane organization"/>
    <property type="evidence" value="ECO:0007669"/>
    <property type="project" value="TreeGrafter"/>
</dbReference>
<sequence length="194" mass="22188">MLRLSIPLSLTNIRRFIKTAASQYIIDEEERWCASIIHSGTIGEKEKQGRKPKNVAIILDGNRRWAKKRGVSVWEGHEAGARIVVENVKDCFAMGIKTVSLFAFSTENWRRPEDEVNFLMAMFEKNFKSEMPYYQRSQLLGNGQISPKKATKSYKDKHLILAIDYSGKFDILQACKSLTEKAKNGLIQVDDIDE</sequence>
<gene>
    <name evidence="4" type="ORF">TAV2_LOCUS13190</name>
</gene>
<dbReference type="Pfam" id="PF01255">
    <property type="entry name" value="Prenyltransf"/>
    <property type="match status" value="1"/>
</dbReference>